<dbReference type="AlphaFoldDB" id="A0A8J6TDU5"/>
<evidence type="ECO:0000313" key="1">
    <source>
        <dbReference type="EMBL" id="MBC8334316.1"/>
    </source>
</evidence>
<dbReference type="Proteomes" id="UP000614469">
    <property type="component" value="Unassembled WGS sequence"/>
</dbReference>
<proteinExistence type="predicted"/>
<evidence type="ECO:0000313" key="2">
    <source>
        <dbReference type="Proteomes" id="UP000614469"/>
    </source>
</evidence>
<dbReference type="EMBL" id="JACNJN010000060">
    <property type="protein sequence ID" value="MBC8334316.1"/>
    <property type="molecule type" value="Genomic_DNA"/>
</dbReference>
<accession>A0A8J6TDU5</accession>
<organism evidence="1 2">
    <name type="scientific">Candidatus Desulfolinea nitratireducens</name>
    <dbReference type="NCBI Taxonomy" id="2841698"/>
    <lineage>
        <taxon>Bacteria</taxon>
        <taxon>Bacillati</taxon>
        <taxon>Chloroflexota</taxon>
        <taxon>Anaerolineae</taxon>
        <taxon>Anaerolineales</taxon>
        <taxon>Anaerolineales incertae sedis</taxon>
        <taxon>Candidatus Desulfolinea</taxon>
    </lineage>
</organism>
<reference evidence="1 2" key="1">
    <citation type="submission" date="2020-08" db="EMBL/GenBank/DDBJ databases">
        <title>Bridging the membrane lipid divide: bacteria of the FCB group superphylum have the potential to synthesize archaeal ether lipids.</title>
        <authorList>
            <person name="Villanueva L."/>
            <person name="Von Meijenfeldt F.A.B."/>
            <person name="Westbye A.B."/>
            <person name="Yadav S."/>
            <person name="Hopmans E.C."/>
            <person name="Dutilh B.E."/>
            <person name="Sinninghe Damste J.S."/>
        </authorList>
    </citation>
    <scope>NUCLEOTIDE SEQUENCE [LARGE SCALE GENOMIC DNA]</scope>
    <source>
        <strain evidence="1">NIOZ-UU36</strain>
    </source>
</reference>
<sequence length="94" mass="10634">MTAEMMQIPITDNRISGSSYLGKAGGTNETYIQHDGNIIKVRVDQLWFWTDEWQARHETAVADLDEGRHTVYETGEDLFAAMGEAITRNETRNG</sequence>
<gene>
    <name evidence="1" type="ORF">H8E29_03540</name>
</gene>
<comment type="caution">
    <text evidence="1">The sequence shown here is derived from an EMBL/GenBank/DDBJ whole genome shotgun (WGS) entry which is preliminary data.</text>
</comment>
<protein>
    <submittedName>
        <fullName evidence="1">Uncharacterized protein</fullName>
    </submittedName>
</protein>
<name>A0A8J6TDU5_9CHLR</name>